<gene>
    <name evidence="1" type="ORF">K435DRAFT_786796</name>
</gene>
<protein>
    <submittedName>
        <fullName evidence="1">Uncharacterized protein</fullName>
    </submittedName>
</protein>
<accession>A0A4S8KNM8</accession>
<organism evidence="1 2">
    <name type="scientific">Dendrothele bispora (strain CBS 962.96)</name>
    <dbReference type="NCBI Taxonomy" id="1314807"/>
    <lineage>
        <taxon>Eukaryota</taxon>
        <taxon>Fungi</taxon>
        <taxon>Dikarya</taxon>
        <taxon>Basidiomycota</taxon>
        <taxon>Agaricomycotina</taxon>
        <taxon>Agaricomycetes</taxon>
        <taxon>Agaricomycetidae</taxon>
        <taxon>Agaricales</taxon>
        <taxon>Agaricales incertae sedis</taxon>
        <taxon>Dendrothele</taxon>
    </lineage>
</organism>
<keyword evidence="2" id="KW-1185">Reference proteome</keyword>
<name>A0A4S8KNM8_DENBC</name>
<reference evidence="1 2" key="1">
    <citation type="journal article" date="2019" name="Nat. Ecol. Evol.">
        <title>Megaphylogeny resolves global patterns of mushroom evolution.</title>
        <authorList>
            <person name="Varga T."/>
            <person name="Krizsan K."/>
            <person name="Foldi C."/>
            <person name="Dima B."/>
            <person name="Sanchez-Garcia M."/>
            <person name="Sanchez-Ramirez S."/>
            <person name="Szollosi G.J."/>
            <person name="Szarkandi J.G."/>
            <person name="Papp V."/>
            <person name="Albert L."/>
            <person name="Andreopoulos W."/>
            <person name="Angelini C."/>
            <person name="Antonin V."/>
            <person name="Barry K.W."/>
            <person name="Bougher N.L."/>
            <person name="Buchanan P."/>
            <person name="Buyck B."/>
            <person name="Bense V."/>
            <person name="Catcheside P."/>
            <person name="Chovatia M."/>
            <person name="Cooper J."/>
            <person name="Damon W."/>
            <person name="Desjardin D."/>
            <person name="Finy P."/>
            <person name="Geml J."/>
            <person name="Haridas S."/>
            <person name="Hughes K."/>
            <person name="Justo A."/>
            <person name="Karasinski D."/>
            <person name="Kautmanova I."/>
            <person name="Kiss B."/>
            <person name="Kocsube S."/>
            <person name="Kotiranta H."/>
            <person name="LaButti K.M."/>
            <person name="Lechner B.E."/>
            <person name="Liimatainen K."/>
            <person name="Lipzen A."/>
            <person name="Lukacs Z."/>
            <person name="Mihaltcheva S."/>
            <person name="Morgado L.N."/>
            <person name="Niskanen T."/>
            <person name="Noordeloos M.E."/>
            <person name="Ohm R.A."/>
            <person name="Ortiz-Santana B."/>
            <person name="Ovrebo C."/>
            <person name="Racz N."/>
            <person name="Riley R."/>
            <person name="Savchenko A."/>
            <person name="Shiryaev A."/>
            <person name="Soop K."/>
            <person name="Spirin V."/>
            <person name="Szebenyi C."/>
            <person name="Tomsovsky M."/>
            <person name="Tulloss R.E."/>
            <person name="Uehling J."/>
            <person name="Grigoriev I.V."/>
            <person name="Vagvolgyi C."/>
            <person name="Papp T."/>
            <person name="Martin F.M."/>
            <person name="Miettinen O."/>
            <person name="Hibbett D.S."/>
            <person name="Nagy L.G."/>
        </authorList>
    </citation>
    <scope>NUCLEOTIDE SEQUENCE [LARGE SCALE GENOMIC DNA]</scope>
    <source>
        <strain evidence="1 2">CBS 962.96</strain>
    </source>
</reference>
<sequence length="83" mass="9297">MSAYQLQVGRVKNGIVKQLSSLHSLIPYVSSQRQCSLLPHKFGAHTKLLTICMEEKANLVDIECQRTSARRVCGCNFTSSKTR</sequence>
<dbReference type="EMBL" id="ML180493">
    <property type="protein sequence ID" value="THU77274.1"/>
    <property type="molecule type" value="Genomic_DNA"/>
</dbReference>
<dbReference type="Proteomes" id="UP000297245">
    <property type="component" value="Unassembled WGS sequence"/>
</dbReference>
<dbReference type="AlphaFoldDB" id="A0A4S8KNM8"/>
<evidence type="ECO:0000313" key="1">
    <source>
        <dbReference type="EMBL" id="THU77274.1"/>
    </source>
</evidence>
<evidence type="ECO:0000313" key="2">
    <source>
        <dbReference type="Proteomes" id="UP000297245"/>
    </source>
</evidence>
<proteinExistence type="predicted"/>